<dbReference type="SUPFAM" id="SSF53756">
    <property type="entry name" value="UDP-Glycosyltransferase/glycogen phosphorylase"/>
    <property type="match status" value="1"/>
</dbReference>
<dbReference type="Proteomes" id="UP000617681">
    <property type="component" value="Chromosome"/>
</dbReference>
<dbReference type="EMBL" id="CP066007">
    <property type="protein sequence ID" value="QQB45627.1"/>
    <property type="molecule type" value="Genomic_DNA"/>
</dbReference>
<gene>
    <name evidence="4" type="ORF">I6I10_08950</name>
    <name evidence="5" type="ORF">I6J21_07190</name>
</gene>
<reference evidence="4 6" key="1">
    <citation type="submission" date="2020-12" db="EMBL/GenBank/DDBJ databases">
        <title>FDA dAtabase for Regulatory Grade micrObial Sequences (FDA-ARGOS): Supporting development and validation of Infectious Disease Dx tests.</title>
        <authorList>
            <person name="Sproer C."/>
            <person name="Gronow S."/>
            <person name="Severitt S."/>
            <person name="Schroder I."/>
            <person name="Tallon L."/>
            <person name="Sadzewicz L."/>
            <person name="Zhao X."/>
            <person name="Boylan J."/>
            <person name="Ott S."/>
            <person name="Bowen H."/>
            <person name="Vavikolanu K."/>
            <person name="Mehta A."/>
            <person name="Aluvathingal J."/>
            <person name="Nadendla S."/>
            <person name="Lowell S."/>
            <person name="Myers T."/>
            <person name="Yan Y."/>
            <person name="Sichtig H."/>
        </authorList>
    </citation>
    <scope>NUCLEOTIDE SEQUENCE [LARGE SCALE GENOMIC DNA]</scope>
    <source>
        <strain evidence="4 6">FDAARGOS_1053</strain>
        <strain evidence="5">FDAARGOS_1191</strain>
    </source>
</reference>
<proteinExistence type="predicted"/>
<dbReference type="PANTHER" id="PTHR45947:SF3">
    <property type="entry name" value="SULFOQUINOVOSYL TRANSFERASE SQD2"/>
    <property type="match status" value="1"/>
</dbReference>
<feature type="domain" description="Glycosyltransferase subfamily 4-like N-terminal" evidence="3">
    <location>
        <begin position="14"/>
        <end position="174"/>
    </location>
</feature>
<dbReference type="Gene3D" id="3.40.50.2000">
    <property type="entry name" value="Glycogen Phosphorylase B"/>
    <property type="match status" value="2"/>
</dbReference>
<dbReference type="Proteomes" id="UP000596145">
    <property type="component" value="Chromosome"/>
</dbReference>
<dbReference type="CDD" id="cd03801">
    <property type="entry name" value="GT4_PimA-like"/>
    <property type="match status" value="1"/>
</dbReference>
<dbReference type="Pfam" id="PF13439">
    <property type="entry name" value="Glyco_transf_4"/>
    <property type="match status" value="1"/>
</dbReference>
<protein>
    <submittedName>
        <fullName evidence="4">Glycosyltransferase family 4 protein</fullName>
    </submittedName>
</protein>
<dbReference type="Pfam" id="PF13692">
    <property type="entry name" value="Glyco_trans_1_4"/>
    <property type="match status" value="1"/>
</dbReference>
<evidence type="ECO:0000259" key="3">
    <source>
        <dbReference type="Pfam" id="PF13439"/>
    </source>
</evidence>
<dbReference type="EMBL" id="CP069534">
    <property type="protein sequence ID" value="QRP69619.1"/>
    <property type="molecule type" value="Genomic_DNA"/>
</dbReference>
<evidence type="ECO:0000313" key="4">
    <source>
        <dbReference type="EMBL" id="QQB45627.1"/>
    </source>
</evidence>
<dbReference type="InterPro" id="IPR050194">
    <property type="entry name" value="Glycosyltransferase_grp1"/>
</dbReference>
<dbReference type="GO" id="GO:1901137">
    <property type="term" value="P:carbohydrate derivative biosynthetic process"/>
    <property type="evidence" value="ECO:0007669"/>
    <property type="project" value="UniProtKB-ARBA"/>
</dbReference>
<sequence length="383" mass="41238">MRVGIVCPYSFDEPGGVQNHVLELANTLIASGHDVRVLGPCSPSTPHVPSFVTRGGAAIGVPYNGSVARIAIGPHVTRITRRFIEDGGFDVLHIHEPNSPSFSMEALRLAHGPIVATYHASAEKSFLLKVAQATFLTPMLEKIGGGIAVSDMARQWQVQQLGGDPVAIPNGIHVQTFAEQTHRTQPRRLAFVGRLDEPRKGLDILLGALEQINNQDGCEYHLDVIGGGKPRQSTPRITYHGRVTDEEKARLLGEASIFIAPNTGGESFGIILVEAMAAGCAVVASDIPAFRAVLGDAGLTFANGNSGALARVLQRLLHDPDLVADLRGRGEKQAVQYDWSVVAKKVLQVYETVADGHPVTCKPLRRYRPSFLRQLQPGKGNRA</sequence>
<dbReference type="PANTHER" id="PTHR45947">
    <property type="entry name" value="SULFOQUINOVOSYL TRANSFERASE SQD2"/>
    <property type="match status" value="1"/>
</dbReference>
<evidence type="ECO:0000313" key="6">
    <source>
        <dbReference type="Proteomes" id="UP000596145"/>
    </source>
</evidence>
<dbReference type="GO" id="GO:0016757">
    <property type="term" value="F:glycosyltransferase activity"/>
    <property type="evidence" value="ECO:0007669"/>
    <property type="project" value="UniProtKB-KW"/>
</dbReference>
<dbReference type="RefSeq" id="WP_005394127.1">
    <property type="nucleotide sequence ID" value="NZ_CP066007.1"/>
</dbReference>
<organism evidence="4 6">
    <name type="scientific">Corynebacterium glucuronolyticum</name>
    <dbReference type="NCBI Taxonomy" id="39791"/>
    <lineage>
        <taxon>Bacteria</taxon>
        <taxon>Bacillati</taxon>
        <taxon>Actinomycetota</taxon>
        <taxon>Actinomycetes</taxon>
        <taxon>Mycobacteriales</taxon>
        <taxon>Corynebacteriaceae</taxon>
        <taxon>Corynebacterium</taxon>
    </lineage>
</organism>
<keyword evidence="2 4" id="KW-0808">Transferase</keyword>
<evidence type="ECO:0000256" key="1">
    <source>
        <dbReference type="ARBA" id="ARBA00022676"/>
    </source>
</evidence>
<keyword evidence="1" id="KW-0328">Glycosyltransferase</keyword>
<dbReference type="AlphaFoldDB" id="A0A7T4EDZ9"/>
<evidence type="ECO:0000313" key="5">
    <source>
        <dbReference type="EMBL" id="QRP69619.1"/>
    </source>
</evidence>
<evidence type="ECO:0000256" key="2">
    <source>
        <dbReference type="ARBA" id="ARBA00022679"/>
    </source>
</evidence>
<dbReference type="GO" id="GO:1903509">
    <property type="term" value="P:liposaccharide metabolic process"/>
    <property type="evidence" value="ECO:0007669"/>
    <property type="project" value="UniProtKB-ARBA"/>
</dbReference>
<name>A0A7T4EDZ9_9CORY</name>
<dbReference type="InterPro" id="IPR028098">
    <property type="entry name" value="Glyco_trans_4-like_N"/>
</dbReference>
<accession>A0A7T4EDZ9</accession>
<dbReference type="GeneID" id="92760192"/>
<dbReference type="OrthoDB" id="5240531at2"/>